<protein>
    <recommendedName>
        <fullName evidence="4">DUF4283 domain-containing protein</fullName>
    </recommendedName>
</protein>
<organism evidence="2 3">
    <name type="scientific">Dipteronia sinensis</name>
    <dbReference type="NCBI Taxonomy" id="43782"/>
    <lineage>
        <taxon>Eukaryota</taxon>
        <taxon>Viridiplantae</taxon>
        <taxon>Streptophyta</taxon>
        <taxon>Embryophyta</taxon>
        <taxon>Tracheophyta</taxon>
        <taxon>Spermatophyta</taxon>
        <taxon>Magnoliopsida</taxon>
        <taxon>eudicotyledons</taxon>
        <taxon>Gunneridae</taxon>
        <taxon>Pentapetalae</taxon>
        <taxon>rosids</taxon>
        <taxon>malvids</taxon>
        <taxon>Sapindales</taxon>
        <taxon>Sapindaceae</taxon>
        <taxon>Hippocastanoideae</taxon>
        <taxon>Acereae</taxon>
        <taxon>Dipteronia</taxon>
    </lineage>
</organism>
<dbReference type="Proteomes" id="UP001281410">
    <property type="component" value="Unassembled WGS sequence"/>
</dbReference>
<feature type="region of interest" description="Disordered" evidence="1">
    <location>
        <begin position="231"/>
        <end position="255"/>
    </location>
</feature>
<evidence type="ECO:0008006" key="4">
    <source>
        <dbReference type="Google" id="ProtNLM"/>
    </source>
</evidence>
<comment type="caution">
    <text evidence="2">The sequence shown here is derived from an EMBL/GenBank/DDBJ whole genome shotgun (WGS) entry which is preliminary data.</text>
</comment>
<gene>
    <name evidence="2" type="ORF">Dsin_009560</name>
</gene>
<proteinExistence type="predicted"/>
<evidence type="ECO:0000313" key="2">
    <source>
        <dbReference type="EMBL" id="KAK3222535.1"/>
    </source>
</evidence>
<dbReference type="PANTHER" id="PTHR34427">
    <property type="entry name" value="DUF4283 DOMAIN PROTEIN"/>
    <property type="match status" value="1"/>
</dbReference>
<sequence length="327" mass="36464">MGKWSWSIRPHTRSVWVEIFGVPLGRWNAPFFSKVGRVLGDPLLIEDSTLQRRRLDRAKLLILMTSALHYPKEIEVKVGGKEFVVSVATKTTQVDHRWLERRLGLKSASHQSNLKTFPVMEKVGNQLNGDGQVVSLTTLVQPNKDKGGAREQIGNNDKLTDKIWVEESHLKNKYGREDNRRWSVESKHLMLTGKDSIGESTLEVARDKGKRVLLKRSKVRPHSSFVCNAKIDLDKRRADPPGGGSDGDESSSNAGQVMGFSYFRGECSKLDKGIRSNGEGSYSYLEMPFCLNLGNKPKETAVGVHSVLEDVEVGLNSGEEDGPSKSY</sequence>
<evidence type="ECO:0000256" key="1">
    <source>
        <dbReference type="SAM" id="MobiDB-lite"/>
    </source>
</evidence>
<evidence type="ECO:0000313" key="3">
    <source>
        <dbReference type="Proteomes" id="UP001281410"/>
    </source>
</evidence>
<keyword evidence="3" id="KW-1185">Reference proteome</keyword>
<dbReference type="AlphaFoldDB" id="A0AAE0EDL2"/>
<accession>A0AAE0EDL2</accession>
<dbReference type="PANTHER" id="PTHR34427:SF5">
    <property type="entry name" value="DUF4283 DOMAIN-CONTAINING PROTEIN"/>
    <property type="match status" value="1"/>
</dbReference>
<name>A0AAE0EDL2_9ROSI</name>
<dbReference type="EMBL" id="JANJYJ010000003">
    <property type="protein sequence ID" value="KAK3222535.1"/>
    <property type="molecule type" value="Genomic_DNA"/>
</dbReference>
<reference evidence="2" key="1">
    <citation type="journal article" date="2023" name="Plant J.">
        <title>Genome sequences and population genomics provide insights into the demographic history, inbreeding, and mutation load of two 'living fossil' tree species of Dipteronia.</title>
        <authorList>
            <person name="Feng Y."/>
            <person name="Comes H.P."/>
            <person name="Chen J."/>
            <person name="Zhu S."/>
            <person name="Lu R."/>
            <person name="Zhang X."/>
            <person name="Li P."/>
            <person name="Qiu J."/>
            <person name="Olsen K.M."/>
            <person name="Qiu Y."/>
        </authorList>
    </citation>
    <scope>NUCLEOTIDE SEQUENCE</scope>
    <source>
        <strain evidence="2">NBL</strain>
    </source>
</reference>